<dbReference type="PROSITE" id="PS50104">
    <property type="entry name" value="TIR"/>
    <property type="match status" value="1"/>
</dbReference>
<protein>
    <submittedName>
        <fullName evidence="14">Zmp:0000000936</fullName>
    </submittedName>
</protein>
<dbReference type="GO" id="GO:0016787">
    <property type="term" value="F:hydrolase activity"/>
    <property type="evidence" value="ECO:0007669"/>
    <property type="project" value="UniProtKB-KW"/>
</dbReference>
<feature type="region of interest" description="Disordered" evidence="9">
    <location>
        <begin position="482"/>
        <end position="515"/>
    </location>
</feature>
<dbReference type="AlphaFoldDB" id="A0A3P8VFB0"/>
<dbReference type="PRINTS" id="PR01537">
    <property type="entry name" value="INTRLKN1R1F"/>
</dbReference>
<reference evidence="14 15" key="1">
    <citation type="journal article" date="2014" name="Nat. Genet.">
        <title>Whole-genome sequence of a flatfish provides insights into ZW sex chromosome evolution and adaptation to a benthic lifestyle.</title>
        <authorList>
            <person name="Chen S."/>
            <person name="Zhang G."/>
            <person name="Shao C."/>
            <person name="Huang Q."/>
            <person name="Liu G."/>
            <person name="Zhang P."/>
            <person name="Song W."/>
            <person name="An N."/>
            <person name="Chalopin D."/>
            <person name="Volff J.N."/>
            <person name="Hong Y."/>
            <person name="Li Q."/>
            <person name="Sha Z."/>
            <person name="Zhou H."/>
            <person name="Xie M."/>
            <person name="Yu Q."/>
            <person name="Liu Y."/>
            <person name="Xiang H."/>
            <person name="Wang N."/>
            <person name="Wu K."/>
            <person name="Yang C."/>
            <person name="Zhou Q."/>
            <person name="Liao X."/>
            <person name="Yang L."/>
            <person name="Hu Q."/>
            <person name="Zhang J."/>
            <person name="Meng L."/>
            <person name="Jin L."/>
            <person name="Tian Y."/>
            <person name="Lian J."/>
            <person name="Yang J."/>
            <person name="Miao G."/>
            <person name="Liu S."/>
            <person name="Liang Z."/>
            <person name="Yan F."/>
            <person name="Li Y."/>
            <person name="Sun B."/>
            <person name="Zhang H."/>
            <person name="Zhang J."/>
            <person name="Zhu Y."/>
            <person name="Du M."/>
            <person name="Zhao Y."/>
            <person name="Schartl M."/>
            <person name="Tang Q."/>
            <person name="Wang J."/>
        </authorList>
    </citation>
    <scope>NUCLEOTIDE SEQUENCE</scope>
</reference>
<evidence type="ECO:0000256" key="7">
    <source>
        <dbReference type="ARBA" id="ARBA00023180"/>
    </source>
</evidence>
<keyword evidence="10" id="KW-0472">Membrane</keyword>
<dbReference type="PANTHER" id="PTHR11890">
    <property type="entry name" value="INTERLEUKIN-1 RECEPTOR FAMILY MEMBER"/>
    <property type="match status" value="1"/>
</dbReference>
<dbReference type="GO" id="GO:1902622">
    <property type="term" value="P:regulation of neutrophil migration"/>
    <property type="evidence" value="ECO:0007669"/>
    <property type="project" value="Ensembl"/>
</dbReference>
<dbReference type="InterPro" id="IPR036179">
    <property type="entry name" value="Ig-like_dom_sf"/>
</dbReference>
<feature type="compositionally biased region" description="Low complexity" evidence="9">
    <location>
        <begin position="482"/>
        <end position="496"/>
    </location>
</feature>
<dbReference type="InterPro" id="IPR015621">
    <property type="entry name" value="IL-1_rcpt_fam"/>
</dbReference>
<dbReference type="Ensembl" id="ENSCSET00000013261.1">
    <property type="protein sequence ID" value="ENSCSEP00000013102.1"/>
    <property type="gene ID" value="ENSCSEG00000008421.1"/>
</dbReference>
<dbReference type="RefSeq" id="XP_024919629.1">
    <property type="nucleotide sequence ID" value="XM_025063861.1"/>
</dbReference>
<feature type="chain" id="PRO_5044596974" evidence="11">
    <location>
        <begin position="23"/>
        <end position="651"/>
    </location>
</feature>
<feature type="domain" description="Ig-like" evidence="13">
    <location>
        <begin position="129"/>
        <end position="226"/>
    </location>
</feature>
<keyword evidence="5" id="KW-0520">NAD</keyword>
<dbReference type="GeneTree" id="ENSGT01090000259985"/>
<dbReference type="Proteomes" id="UP000265120">
    <property type="component" value="Chromosome 16"/>
</dbReference>
<dbReference type="InterPro" id="IPR035897">
    <property type="entry name" value="Toll_tir_struct_dom_sf"/>
</dbReference>
<dbReference type="PANTHER" id="PTHR11890:SF3">
    <property type="entry name" value="INTERLEUKIN-1 RECEPTOR TYPE 2"/>
    <property type="match status" value="1"/>
</dbReference>
<dbReference type="OrthoDB" id="6132459at2759"/>
<dbReference type="GO" id="GO:0004908">
    <property type="term" value="F:interleukin-1 receptor activity"/>
    <property type="evidence" value="ECO:0007669"/>
    <property type="project" value="InterPro"/>
</dbReference>
<accession>A0A3P8VFB0</accession>
<reference evidence="14" key="2">
    <citation type="submission" date="2025-05" db="UniProtKB">
        <authorList>
            <consortium name="Ensembl"/>
        </authorList>
    </citation>
    <scope>IDENTIFICATION</scope>
</reference>
<keyword evidence="4" id="KW-0378">Hydrolase</keyword>
<dbReference type="RefSeq" id="XP_008326694.1">
    <property type="nucleotide sequence ID" value="XM_008328472.3"/>
</dbReference>
<dbReference type="SMART" id="SM00409">
    <property type="entry name" value="IG"/>
    <property type="match status" value="3"/>
</dbReference>
<organism evidence="14 15">
    <name type="scientific">Cynoglossus semilaevis</name>
    <name type="common">Tongue sole</name>
    <dbReference type="NCBI Taxonomy" id="244447"/>
    <lineage>
        <taxon>Eukaryota</taxon>
        <taxon>Metazoa</taxon>
        <taxon>Chordata</taxon>
        <taxon>Craniata</taxon>
        <taxon>Vertebrata</taxon>
        <taxon>Euteleostomi</taxon>
        <taxon>Actinopterygii</taxon>
        <taxon>Neopterygii</taxon>
        <taxon>Teleostei</taxon>
        <taxon>Neoteleostei</taxon>
        <taxon>Acanthomorphata</taxon>
        <taxon>Carangaria</taxon>
        <taxon>Pleuronectiformes</taxon>
        <taxon>Pleuronectoidei</taxon>
        <taxon>Cynoglossidae</taxon>
        <taxon>Cynoglossinae</taxon>
        <taxon>Cynoglossus</taxon>
    </lineage>
</organism>
<dbReference type="Pfam" id="PF01582">
    <property type="entry name" value="TIR"/>
    <property type="match status" value="1"/>
</dbReference>
<feature type="transmembrane region" description="Helical" evidence="10">
    <location>
        <begin position="352"/>
        <end position="377"/>
    </location>
</feature>
<keyword evidence="8" id="KW-0393">Immunoglobulin domain</keyword>
<evidence type="ECO:0000256" key="10">
    <source>
        <dbReference type="SAM" id="Phobius"/>
    </source>
</evidence>
<dbReference type="STRING" id="244447.ENSCSEP00000013102"/>
<evidence type="ECO:0000256" key="4">
    <source>
        <dbReference type="ARBA" id="ARBA00022801"/>
    </source>
</evidence>
<evidence type="ECO:0000256" key="6">
    <source>
        <dbReference type="ARBA" id="ARBA00023157"/>
    </source>
</evidence>
<evidence type="ECO:0000259" key="13">
    <source>
        <dbReference type="PROSITE" id="PS50835"/>
    </source>
</evidence>
<evidence type="ECO:0000259" key="12">
    <source>
        <dbReference type="PROSITE" id="PS50104"/>
    </source>
</evidence>
<evidence type="ECO:0000313" key="14">
    <source>
        <dbReference type="Ensembl" id="ENSCSEP00000013037.1"/>
    </source>
</evidence>
<evidence type="ECO:0000256" key="11">
    <source>
        <dbReference type="SAM" id="SignalP"/>
    </source>
</evidence>
<dbReference type="GO" id="GO:0050727">
    <property type="term" value="P:regulation of inflammatory response"/>
    <property type="evidence" value="ECO:0007669"/>
    <property type="project" value="Ensembl"/>
</dbReference>
<dbReference type="InterPro" id="IPR003599">
    <property type="entry name" value="Ig_sub"/>
</dbReference>
<dbReference type="InterPro" id="IPR004074">
    <property type="entry name" value="IL-1_rcpt_I/II-typ"/>
</dbReference>
<feature type="domain" description="TIR" evidence="12">
    <location>
        <begin position="401"/>
        <end position="633"/>
    </location>
</feature>
<evidence type="ECO:0000256" key="1">
    <source>
        <dbReference type="ARBA" id="ARBA00009752"/>
    </source>
</evidence>
<sequence>MALKSNLGNLLLYFGLYGICTGFLQENCTNYMQQFERVYSVPGDAAMLNSTLVSPDVFNYTSVPYNITWYNLQTGQEINSQRGRVLVMGETLWLLNLTLADDGEYLVILRTPVRCYQQSIILVVDLPSPGLCGKPRKIDQILTKGVSNKLSCPLKDYINKLNSYNISSTLRWYRGCDIINNTEKYIYKDKTKLLIKGVDSENHHSYTCTLSFNLGGGMGSVSETIDAVVREEYFMVPQVREPTNTAFKVHVGSSFSQRCRVFVPGVGLPFVDIIWFADYKYIASRNPSDRIYTTQQPLQNQYGLQKGVWLEVLLTFKETREEDFFINYTCQAQSSRGHPQAYFTLLPEDPDVLLPIGAVFSCLTFLFIISISIYYLYKVDIVLWFRSVFPVFYTNTDSDGKLYDAYVAYPQPSATGYNEEVEAFALQTLPEVLERSCGYKLFIAGRDCLPGEAMVDSVEENIQASRCLLLLYSASTFPSKTHTSSTSSTGSSNNNNHPKNYIIEESDESKSVDVRSSRSSSSVVFNSDADEVHSDSRQQMECLAAMHRSLLEGSLKVVLVELEEITPAQLALFPESVRHLRKKQGAVCWWKERRAKKRWSRCGSKTGNVEQDSKASPSVSPSSMFWKEIRYHMPVRGKRVAYPEKTALLNL</sequence>
<keyword evidence="3" id="KW-0677">Repeat</keyword>
<dbReference type="InterPro" id="IPR013783">
    <property type="entry name" value="Ig-like_fold"/>
</dbReference>
<dbReference type="PROSITE" id="PS50835">
    <property type="entry name" value="IG_LIKE"/>
    <property type="match status" value="1"/>
</dbReference>
<dbReference type="InterPro" id="IPR000157">
    <property type="entry name" value="TIR_dom"/>
</dbReference>
<dbReference type="SUPFAM" id="SSF52200">
    <property type="entry name" value="Toll/Interleukin receptor TIR domain"/>
    <property type="match status" value="1"/>
</dbReference>
<dbReference type="PRINTS" id="PR01536">
    <property type="entry name" value="INTRLKN1R12F"/>
</dbReference>
<evidence type="ECO:0000313" key="15">
    <source>
        <dbReference type="Proteomes" id="UP000265120"/>
    </source>
</evidence>
<feature type="signal peptide" evidence="11">
    <location>
        <begin position="1"/>
        <end position="22"/>
    </location>
</feature>
<dbReference type="KEGG" id="csem:103391968"/>
<keyword evidence="10" id="KW-1133">Transmembrane helix</keyword>
<dbReference type="GeneID" id="103391968"/>
<evidence type="ECO:0000256" key="9">
    <source>
        <dbReference type="SAM" id="MobiDB-lite"/>
    </source>
</evidence>
<evidence type="ECO:0000256" key="3">
    <source>
        <dbReference type="ARBA" id="ARBA00022737"/>
    </source>
</evidence>
<dbReference type="Gene3D" id="2.60.40.10">
    <property type="entry name" value="Immunoglobulins"/>
    <property type="match status" value="3"/>
</dbReference>
<evidence type="ECO:0000256" key="5">
    <source>
        <dbReference type="ARBA" id="ARBA00023027"/>
    </source>
</evidence>
<dbReference type="InterPro" id="IPR007110">
    <property type="entry name" value="Ig-like_dom"/>
</dbReference>
<comment type="similarity">
    <text evidence="1">Belongs to the interleukin-1 receptor family.</text>
</comment>
<name>A0A3P8VFB0_CYNSE</name>
<dbReference type="SUPFAM" id="SSF48726">
    <property type="entry name" value="Immunoglobulin"/>
    <property type="match status" value="3"/>
</dbReference>
<keyword evidence="6" id="KW-1015">Disulfide bond</keyword>
<keyword evidence="2 11" id="KW-0732">Signal</keyword>
<dbReference type="Ensembl" id="ENSCSET00000013195.1">
    <property type="protein sequence ID" value="ENSCSEP00000013037.1"/>
    <property type="gene ID" value="ENSCSEG00000008421.1"/>
</dbReference>
<proteinExistence type="inferred from homology"/>
<keyword evidence="7" id="KW-0325">Glycoprotein</keyword>
<dbReference type="Gene3D" id="3.40.50.10140">
    <property type="entry name" value="Toll/interleukin-1 receptor homology (TIR) domain"/>
    <property type="match status" value="1"/>
</dbReference>
<keyword evidence="10" id="KW-0812">Transmembrane</keyword>
<evidence type="ECO:0000256" key="2">
    <source>
        <dbReference type="ARBA" id="ARBA00022729"/>
    </source>
</evidence>
<keyword evidence="15" id="KW-1185">Reference proteome</keyword>
<evidence type="ECO:0000256" key="8">
    <source>
        <dbReference type="ARBA" id="ARBA00023319"/>
    </source>
</evidence>